<dbReference type="OrthoDB" id="443318at2759"/>
<dbReference type="STRING" id="763665.A0A2G5BBF6"/>
<keyword evidence="3" id="KW-0121">Carboxypeptidase</keyword>
<dbReference type="Proteomes" id="UP000242474">
    <property type="component" value="Unassembled WGS sequence"/>
</dbReference>
<gene>
    <name evidence="8" type="ORF">COEREDRAFT_87053</name>
</gene>
<comment type="similarity">
    <text evidence="1">Belongs to the peptidase S10 family.</text>
</comment>
<dbReference type="EC" id="3.4.16.5" evidence="2"/>
<evidence type="ECO:0000256" key="7">
    <source>
        <dbReference type="SAM" id="SignalP"/>
    </source>
</evidence>
<evidence type="ECO:0000256" key="6">
    <source>
        <dbReference type="ARBA" id="ARBA00023180"/>
    </source>
</evidence>
<name>A0A2G5BBF6_COERN</name>
<evidence type="ECO:0000256" key="2">
    <source>
        <dbReference type="ARBA" id="ARBA00012446"/>
    </source>
</evidence>
<evidence type="ECO:0000256" key="4">
    <source>
        <dbReference type="ARBA" id="ARBA00022670"/>
    </source>
</evidence>
<evidence type="ECO:0000256" key="1">
    <source>
        <dbReference type="ARBA" id="ARBA00009431"/>
    </source>
</evidence>
<protein>
    <recommendedName>
        <fullName evidence="2">carboxypeptidase C</fullName>
        <ecNumber evidence="2">3.4.16.5</ecNumber>
    </recommendedName>
</protein>
<evidence type="ECO:0000313" key="9">
    <source>
        <dbReference type="Proteomes" id="UP000242474"/>
    </source>
</evidence>
<reference evidence="8 9" key="1">
    <citation type="journal article" date="2015" name="Genome Biol. Evol.">
        <title>Phylogenomic analyses indicate that early fungi evolved digesting cell walls of algal ancestors of land plants.</title>
        <authorList>
            <person name="Chang Y."/>
            <person name="Wang S."/>
            <person name="Sekimoto S."/>
            <person name="Aerts A.L."/>
            <person name="Choi C."/>
            <person name="Clum A."/>
            <person name="LaButti K.M."/>
            <person name="Lindquist E.A."/>
            <person name="Yee Ngan C."/>
            <person name="Ohm R.A."/>
            <person name="Salamov A.A."/>
            <person name="Grigoriev I.V."/>
            <person name="Spatafora J.W."/>
            <person name="Berbee M.L."/>
        </authorList>
    </citation>
    <scope>NUCLEOTIDE SEQUENCE [LARGE SCALE GENOMIC DNA]</scope>
    <source>
        <strain evidence="8 9">NRRL 1564</strain>
    </source>
</reference>
<accession>A0A2G5BBF6</accession>
<dbReference type="GO" id="GO:0000324">
    <property type="term" value="C:fungal-type vacuole"/>
    <property type="evidence" value="ECO:0007669"/>
    <property type="project" value="TreeGrafter"/>
</dbReference>
<feature type="signal peptide" evidence="7">
    <location>
        <begin position="1"/>
        <end position="16"/>
    </location>
</feature>
<keyword evidence="9" id="KW-1185">Reference proteome</keyword>
<dbReference type="GO" id="GO:0004185">
    <property type="term" value="F:serine-type carboxypeptidase activity"/>
    <property type="evidence" value="ECO:0007669"/>
    <property type="project" value="UniProtKB-EC"/>
</dbReference>
<keyword evidence="6" id="KW-0325">Glycoprotein</keyword>
<evidence type="ECO:0000313" key="8">
    <source>
        <dbReference type="EMBL" id="PIA16345.1"/>
    </source>
</evidence>
<dbReference type="Pfam" id="PF00450">
    <property type="entry name" value="Peptidase_S10"/>
    <property type="match status" value="1"/>
</dbReference>
<dbReference type="EMBL" id="KZ303500">
    <property type="protein sequence ID" value="PIA16345.1"/>
    <property type="molecule type" value="Genomic_DNA"/>
</dbReference>
<dbReference type="PANTHER" id="PTHR11802">
    <property type="entry name" value="SERINE PROTEASE FAMILY S10 SERINE CARBOXYPEPTIDASE"/>
    <property type="match status" value="1"/>
</dbReference>
<evidence type="ECO:0000256" key="3">
    <source>
        <dbReference type="ARBA" id="ARBA00022645"/>
    </source>
</evidence>
<dbReference type="Gene3D" id="1.10.287.410">
    <property type="match status" value="1"/>
</dbReference>
<dbReference type="InterPro" id="IPR029058">
    <property type="entry name" value="AB_hydrolase_fold"/>
</dbReference>
<feature type="chain" id="PRO_5013841627" description="carboxypeptidase C" evidence="7">
    <location>
        <begin position="17"/>
        <end position="449"/>
    </location>
</feature>
<dbReference type="PANTHER" id="PTHR11802:SF113">
    <property type="entry name" value="SERINE CARBOXYPEPTIDASE CTSA-4.1"/>
    <property type="match status" value="1"/>
</dbReference>
<keyword evidence="7" id="KW-0732">Signal</keyword>
<dbReference type="SUPFAM" id="SSF53474">
    <property type="entry name" value="alpha/beta-Hydrolases"/>
    <property type="match status" value="1"/>
</dbReference>
<keyword evidence="4" id="KW-0645">Protease</keyword>
<keyword evidence="5 8" id="KW-0378">Hydrolase</keyword>
<proteinExistence type="inferred from homology"/>
<dbReference type="InterPro" id="IPR001563">
    <property type="entry name" value="Peptidase_S10"/>
</dbReference>
<dbReference type="Gene3D" id="3.40.50.1820">
    <property type="entry name" value="alpha/beta hydrolase"/>
    <property type="match status" value="1"/>
</dbReference>
<organism evidence="8 9">
    <name type="scientific">Coemansia reversa (strain ATCC 12441 / NRRL 1564)</name>
    <dbReference type="NCBI Taxonomy" id="763665"/>
    <lineage>
        <taxon>Eukaryota</taxon>
        <taxon>Fungi</taxon>
        <taxon>Fungi incertae sedis</taxon>
        <taxon>Zoopagomycota</taxon>
        <taxon>Kickxellomycotina</taxon>
        <taxon>Kickxellomycetes</taxon>
        <taxon>Kickxellales</taxon>
        <taxon>Kickxellaceae</taxon>
        <taxon>Coemansia</taxon>
    </lineage>
</organism>
<evidence type="ECO:0000256" key="5">
    <source>
        <dbReference type="ARBA" id="ARBA00022801"/>
    </source>
</evidence>
<dbReference type="AlphaFoldDB" id="A0A2G5BBF6"/>
<dbReference type="GO" id="GO:0006508">
    <property type="term" value="P:proteolysis"/>
    <property type="evidence" value="ECO:0007669"/>
    <property type="project" value="UniProtKB-KW"/>
</dbReference>
<sequence length="449" mass="49758">MRIWLSVALLHATCLGFPLAEPSVVNSQNKPSEPTLCDPGVQQYSGYIDVAPDKHLFYWFFEARKPRQPKWKTPLIMWLNGGPGCSSLSGLFSGVGPCYVDSNSNGTIINKNSWNKNANILFLDQPTNTGYSYGANINNTADAARDTTIFLNKFYSQFPQYSFGELHIMGESYAAHYVPSIAAQIVSDNNRVGKRKLPLTSIAVGNGLFNMASQYKYLPWMACNSTYQPIVNDTTCIAMIDAREKFLKSLEINQQKQTNKSAADATFAGYDILTPYQLASGNPYDVRKVCDSGSLCDPYMDTVVAYANQPSVYAELGVRTAPTFELCNPDVQNAFISTGDELVDTSTWIPYILAAGVHVLNYAGDADLICNWMGNKALMLDLQWPGRTDFSMALDRPWGAGGLPLGYVRTFSGLTFLRIFESGHMVAKDQPWVAQTMLSEWLDYHILLA</sequence>
<dbReference type="PRINTS" id="PR00724">
    <property type="entry name" value="CRBOXYPTASEC"/>
</dbReference>